<dbReference type="Gene3D" id="2.60.120.200">
    <property type="match status" value="1"/>
</dbReference>
<name>A0ABW6VQQ0_9ACTN</name>
<dbReference type="SUPFAM" id="SSF49899">
    <property type="entry name" value="Concanavalin A-like lectins/glucanases"/>
    <property type="match status" value="1"/>
</dbReference>
<dbReference type="EMBL" id="JBIAZM010000003">
    <property type="protein sequence ID" value="MFF5199960.1"/>
    <property type="molecule type" value="Genomic_DNA"/>
</dbReference>
<feature type="domain" description="LamG-like jellyroll fold" evidence="10">
    <location>
        <begin position="720"/>
        <end position="861"/>
    </location>
</feature>
<evidence type="ECO:0000256" key="2">
    <source>
        <dbReference type="ARBA" id="ARBA00004479"/>
    </source>
</evidence>
<dbReference type="Pfam" id="PF13385">
    <property type="entry name" value="Laminin_G_3"/>
    <property type="match status" value="1"/>
</dbReference>
<comment type="subcellular location">
    <subcellularLocation>
        <location evidence="2">Membrane</location>
        <topology evidence="2">Single-pass type I membrane protein</topology>
    </subcellularLocation>
</comment>
<accession>A0ABW6VQQ0</accession>
<dbReference type="Pfam" id="PF13620">
    <property type="entry name" value="CarboxypepD_reg"/>
    <property type="match status" value="1"/>
</dbReference>
<dbReference type="SUPFAM" id="SSF49452">
    <property type="entry name" value="Starch-binding domain-like"/>
    <property type="match status" value="3"/>
</dbReference>
<evidence type="ECO:0000256" key="3">
    <source>
        <dbReference type="ARBA" id="ARBA00012595"/>
    </source>
</evidence>
<dbReference type="RefSeq" id="WP_387219419.1">
    <property type="nucleotide sequence ID" value="NZ_JBIAZM010000003.1"/>
</dbReference>
<comment type="catalytic activity">
    <reaction evidence="1">
        <text>Endohydrolysis of (1-&gt;4)-alpha-D-glucosidic linkages in polysaccharides containing three or more (1-&gt;4)-alpha-linked D-glucose units.</text>
        <dbReference type="EC" id="3.2.1.1"/>
    </reaction>
</comment>
<evidence type="ECO:0000256" key="8">
    <source>
        <dbReference type="ARBA" id="ARBA00030238"/>
    </source>
</evidence>
<dbReference type="SMART" id="SM00560">
    <property type="entry name" value="LamGL"/>
    <property type="match status" value="1"/>
</dbReference>
<keyword evidence="6" id="KW-1133">Transmembrane helix</keyword>
<dbReference type="InterPro" id="IPR013784">
    <property type="entry name" value="Carb-bd-like_fold"/>
</dbReference>
<dbReference type="Gene3D" id="2.60.40.1120">
    <property type="entry name" value="Carboxypeptidase-like, regulatory domain"/>
    <property type="match status" value="2"/>
</dbReference>
<dbReference type="PANTHER" id="PTHR13055">
    <property type="entry name" value="TUMOR ENDOTHELIAL MARKER 7 RELATED"/>
    <property type="match status" value="1"/>
</dbReference>
<reference evidence="11 12" key="1">
    <citation type="submission" date="2024-10" db="EMBL/GenBank/DDBJ databases">
        <title>The Natural Products Discovery Center: Release of the First 8490 Sequenced Strains for Exploring Actinobacteria Biosynthetic Diversity.</title>
        <authorList>
            <person name="Kalkreuter E."/>
            <person name="Kautsar S.A."/>
            <person name="Yang D."/>
            <person name="Bader C.D."/>
            <person name="Teijaro C.N."/>
            <person name="Fluegel L."/>
            <person name="Davis C.M."/>
            <person name="Simpson J.R."/>
            <person name="Lauterbach L."/>
            <person name="Steele A.D."/>
            <person name="Gui C."/>
            <person name="Meng S."/>
            <person name="Li G."/>
            <person name="Viehrig K."/>
            <person name="Ye F."/>
            <person name="Su P."/>
            <person name="Kiefer A.F."/>
            <person name="Nichols A."/>
            <person name="Cepeda A.J."/>
            <person name="Yan W."/>
            <person name="Fan B."/>
            <person name="Jiang Y."/>
            <person name="Adhikari A."/>
            <person name="Zheng C.-J."/>
            <person name="Schuster L."/>
            <person name="Cowan T.M."/>
            <person name="Smanski M.J."/>
            <person name="Chevrette M.G."/>
            <person name="De Carvalho L.P.S."/>
            <person name="Shen B."/>
        </authorList>
    </citation>
    <scope>NUCLEOTIDE SEQUENCE [LARGE SCALE GENOMIC DNA]</scope>
    <source>
        <strain evidence="11 12">NPDC000140</strain>
    </source>
</reference>
<gene>
    <name evidence="11" type="ORF">ACFY3B_10160</name>
</gene>
<keyword evidence="5" id="KW-0732">Signal</keyword>
<dbReference type="InterPro" id="IPR013320">
    <property type="entry name" value="ConA-like_dom_sf"/>
</dbReference>
<keyword evidence="12" id="KW-1185">Reference proteome</keyword>
<dbReference type="EC" id="3.2.1.1" evidence="3"/>
<dbReference type="Proteomes" id="UP001602287">
    <property type="component" value="Unassembled WGS sequence"/>
</dbReference>
<evidence type="ECO:0000256" key="7">
    <source>
        <dbReference type="ARBA" id="ARBA00023157"/>
    </source>
</evidence>
<keyword evidence="4" id="KW-0812">Transmembrane</keyword>
<keyword evidence="6" id="KW-0472">Membrane</keyword>
<evidence type="ECO:0000256" key="5">
    <source>
        <dbReference type="ARBA" id="ARBA00022729"/>
    </source>
</evidence>
<proteinExistence type="predicted"/>
<evidence type="ECO:0000313" key="11">
    <source>
        <dbReference type="EMBL" id="MFF5199960.1"/>
    </source>
</evidence>
<evidence type="ECO:0000256" key="9">
    <source>
        <dbReference type="SAM" id="MobiDB-lite"/>
    </source>
</evidence>
<sequence length="2073" mass="216370">MPVDTALKVTAEGVVPRATVLPVVFSPGGDGVLARVRDGERELGMSWPGKLPAPVVEGDSAVYRNVLPDVDLRVTALVSGFSEVLVVRTPAAAAHPKLAAVRFGLSTKGVTVTAAEGGGLAARDGSGKKVFEAPAPLMWDSTPLPEAATSPGPDQTPTKKSDAARVGPDGAGKPSSAPDTAAKTSSSPAGTAPQGARQAVMPVKVTGGELTVVPDRKLLTDPGTKYPIFIDPSWTGGIAGGEWTSVWSKHPTSSFWKNSTALTNGGTNGSAGAGRTEDCSGCADHIIRSIFQMDTSAVRGKYILDAKFRIEQRHSWTCSPASNAKLWMTGPISSGTTWDKQPVWDGNYTAQTAANRKNGAVHGCAGPGTVEFNATAMVAHAAGANSSRLTMGLRAVSEGTLNQWKRFNHSSPKLAITYNTKPGAPSDRLSDGKACGTGANRPYVLTQTPILAVRHSDPDSSQQSLTTWFHWWPLGGARNDTDKVSQASGNPSSVSKAIPAGKLTDGGTYVWQSRTYDGSHYGDWSGTCEFTVDATPPPTPGPVTSSQYPADGAPRGGVSFAGTFNIAPPSTRAYEVKEYAYTLDSGVLTAAATVPARTTDYGASVTLFPRHDGVNVLWVWAKDHAGRFSATPAAYTFSVRAGSGPAAQWEFDEATGTATDVTGHGNTVSLSGSGADRVTGRAGVGKALVLDGAQGNASTGGPVQYPHPDTGVITPVRTDSSFTVTARVRLPAIPNWHKAAVAADGARTAPFWLGYIMGANRWGFQMNEADADQSGGQNITSTAAPVIGKWTHLAGVYDGGTKTFRLYVDGVLQPGTGTVTAGFNATGPLRIGAMMYAGMLGHNWPGDIDDVRMYNFVETAARIAELAVPLQPVLTFPNGTNATAGAQMSVTFSAGGDTNVTKFRWSADNTSLANEVIASAPGGTATVSVPVGAITGERPLYVVAVDDGNRVSGRTQGSFVVKPATILSGVAIDVMTFMPVVGATVRLEPGGLQVVTGSDGGYSFSGFAPGTYTVSGVKGGRCGLSGSQQLLVDGQGVWLDLYLFPYSDDSGYTCAEQANSFTAANDTVVGLSGDNAVTAVGLPFAFPFYGQAYRSAWLDTNGLLSFTDPGGSHPYTGGSLPAPAEPNAVVAPFWDDLVVDASASVRTATTGTGANERFVVEWRNVHRKASTAQRVSFEVILAPDGTVTTNYDSLDGAVEQGAQAAVGIEAPAGADGLRYSTAEAVLASGRAIVFGHPETASPLALHDLSGTLVNAAGAAVVGARVTLDPSGMSTVTGAGGAWTFDDLVADSYAVSTVPDTRCGSRARVQVELNANLVRNLQLGPDYGGLGYACTVGASGYVAASTVIPLTGDDESTSVTLPFPMRYHGGTYSTAAVYTNGLLSFQPQDDPFGWYGFLPDGDAPNAVVAPFWEDLVADESSSIRSQLTGVAPNRSFAVEWRNMAFYDGSDRTTFELVLHEDGRIVFHYGEMTSPRQRGDAAVIGLENGSGTVAAVFSAHEPSLTSHSSITYTPAASGTITGTLTTAVTSTPVAGATVTMSTTGTTVTTGADGGYQFTNVPVGEYVLISSTSDNRCVGQSARQVVNHAGGTSDVDLSVMVDGDEFGYTCETGPQTFIPGTQIEVAPEEDEDHWQVNAPFPVKIYGESYNSVWLTWSGAVVFRHPGDLRQSQPIPTPGPNDEPEPVVAVLWDDWVVDESAAIATAARGTAPNRQWVVEWRNVHHSSDPTVRASFEVIFDEDGTMTFAYADIDPANIVERGGSATVGIQNGAGTIGFQYLHHDTLLTSGQGVVFRPSPPGTGVVSGIVSCQGAAVPGATVTTAGLAATTAPNGTYQIEDVPAGTHAITATLHAGACKGSSVESVDVGSNTQRTVDFPTTTTPAGAGYTIAEQPMVLTPVTGPALPLTGDDVYIPITLPFPTTLYGQGYANGWLDINGYLSFVDPGESHSYPDRLAEPDGYYGPDAAIYPFWHDWIVDDDAAVRAEIRGTGSNRQYVIEWHNVLSHVDDLTRVSFQLIIHETGGYSFVYADLDGTFQERGGGAVIGIENAEGTRALQYVYRQPVLRPGIGLRINPPTS</sequence>
<comment type="caution">
    <text evidence="11">The sequence shown here is derived from an EMBL/GenBank/DDBJ whole genome shotgun (WGS) entry which is preliminary data.</text>
</comment>
<evidence type="ECO:0000256" key="1">
    <source>
        <dbReference type="ARBA" id="ARBA00000548"/>
    </source>
</evidence>
<dbReference type="PANTHER" id="PTHR13055:SF12">
    <property type="entry name" value="LD40707P"/>
    <property type="match status" value="1"/>
</dbReference>
<dbReference type="InterPro" id="IPR013783">
    <property type="entry name" value="Ig-like_fold"/>
</dbReference>
<feature type="region of interest" description="Disordered" evidence="9">
    <location>
        <begin position="138"/>
        <end position="199"/>
    </location>
</feature>
<dbReference type="InterPro" id="IPR031152">
    <property type="entry name" value="PLXDC"/>
</dbReference>
<evidence type="ECO:0000313" key="12">
    <source>
        <dbReference type="Proteomes" id="UP001602287"/>
    </source>
</evidence>
<dbReference type="InterPro" id="IPR008969">
    <property type="entry name" value="CarboxyPept-like_regulatory"/>
</dbReference>
<evidence type="ECO:0000256" key="4">
    <source>
        <dbReference type="ARBA" id="ARBA00022692"/>
    </source>
</evidence>
<evidence type="ECO:0000259" key="10">
    <source>
        <dbReference type="SMART" id="SM00560"/>
    </source>
</evidence>
<protein>
    <recommendedName>
        <fullName evidence="3">alpha-amylase</fullName>
        <ecNumber evidence="3">3.2.1.1</ecNumber>
    </recommendedName>
    <alternativeName>
        <fullName evidence="8">1,4-alpha-D-glucan glucanohydrolase</fullName>
    </alternativeName>
</protein>
<dbReference type="SUPFAM" id="SSF49464">
    <property type="entry name" value="Carboxypeptidase regulatory domain-like"/>
    <property type="match status" value="1"/>
</dbReference>
<dbReference type="InterPro" id="IPR006558">
    <property type="entry name" value="LamG-like"/>
</dbReference>
<evidence type="ECO:0000256" key="6">
    <source>
        <dbReference type="ARBA" id="ARBA00022989"/>
    </source>
</evidence>
<keyword evidence="7" id="KW-1015">Disulfide bond</keyword>
<organism evidence="11 12">
    <name type="scientific">Micromonospora parva</name>
    <dbReference type="NCBI Taxonomy" id="1464048"/>
    <lineage>
        <taxon>Bacteria</taxon>
        <taxon>Bacillati</taxon>
        <taxon>Actinomycetota</taxon>
        <taxon>Actinomycetes</taxon>
        <taxon>Micromonosporales</taxon>
        <taxon>Micromonosporaceae</taxon>
        <taxon>Micromonospora</taxon>
    </lineage>
</organism>
<dbReference type="Gene3D" id="2.60.40.10">
    <property type="entry name" value="Immunoglobulins"/>
    <property type="match status" value="1"/>
</dbReference>